<proteinExistence type="predicted"/>
<gene>
    <name evidence="2" type="ORF">MAR_037318</name>
</gene>
<keyword evidence="3" id="KW-1185">Reference proteome</keyword>
<name>A0ABY7FR65_MYAAR</name>
<reference evidence="2" key="1">
    <citation type="submission" date="2022-11" db="EMBL/GenBank/DDBJ databases">
        <title>Centuries of genome instability and evolution in soft-shell clam transmissible cancer (bioRxiv).</title>
        <authorList>
            <person name="Hart S.F.M."/>
            <person name="Yonemitsu M.A."/>
            <person name="Giersch R.M."/>
            <person name="Beal B.F."/>
            <person name="Arriagada G."/>
            <person name="Davis B.W."/>
            <person name="Ostrander E.A."/>
            <person name="Goff S.P."/>
            <person name="Metzger M.J."/>
        </authorList>
    </citation>
    <scope>NUCLEOTIDE SEQUENCE</scope>
    <source>
        <strain evidence="2">MELC-2E11</strain>
        <tissue evidence="2">Siphon/mantle</tissue>
    </source>
</reference>
<protein>
    <submittedName>
        <fullName evidence="2">Uncharacterized protein</fullName>
    </submittedName>
</protein>
<organism evidence="2 3">
    <name type="scientific">Mya arenaria</name>
    <name type="common">Soft-shell clam</name>
    <dbReference type="NCBI Taxonomy" id="6604"/>
    <lineage>
        <taxon>Eukaryota</taxon>
        <taxon>Metazoa</taxon>
        <taxon>Spiralia</taxon>
        <taxon>Lophotrochozoa</taxon>
        <taxon>Mollusca</taxon>
        <taxon>Bivalvia</taxon>
        <taxon>Autobranchia</taxon>
        <taxon>Heteroconchia</taxon>
        <taxon>Euheterodonta</taxon>
        <taxon>Imparidentia</taxon>
        <taxon>Neoheterodontei</taxon>
        <taxon>Myida</taxon>
        <taxon>Myoidea</taxon>
        <taxon>Myidae</taxon>
        <taxon>Mya</taxon>
    </lineage>
</organism>
<sequence length="148" mass="15741">MCQFSSGTCTCSVGRVWVNQTNSCQCQHGLFGNSCTEKCNTYCKDSGCNEVSGACAIGCISGYYGPDCSKKCVGCDNCDEKGTCPLKPDKNTDIMIDMDIMAASSVYDGYESVSFKSKPGNKQPEESKALASEDTILPDLGPRMAVSS</sequence>
<feature type="region of interest" description="Disordered" evidence="1">
    <location>
        <begin position="115"/>
        <end position="148"/>
    </location>
</feature>
<dbReference type="EMBL" id="CP111024">
    <property type="protein sequence ID" value="WAR23649.1"/>
    <property type="molecule type" value="Genomic_DNA"/>
</dbReference>
<evidence type="ECO:0000256" key="1">
    <source>
        <dbReference type="SAM" id="MobiDB-lite"/>
    </source>
</evidence>
<evidence type="ECO:0000313" key="2">
    <source>
        <dbReference type="EMBL" id="WAR23649.1"/>
    </source>
</evidence>
<dbReference type="Proteomes" id="UP001164746">
    <property type="component" value="Chromosome 13"/>
</dbReference>
<evidence type="ECO:0000313" key="3">
    <source>
        <dbReference type="Proteomes" id="UP001164746"/>
    </source>
</evidence>
<accession>A0ABY7FR65</accession>